<dbReference type="Gene3D" id="3.40.1190.20">
    <property type="match status" value="1"/>
</dbReference>
<dbReference type="OrthoDB" id="9800808at2"/>
<dbReference type="AlphaFoldDB" id="A0A285PEP6"/>
<evidence type="ECO:0000313" key="7">
    <source>
        <dbReference type="EMBL" id="SNZ19743.1"/>
    </source>
</evidence>
<dbReference type="PANTHER" id="PTHR10534:SF2">
    <property type="entry name" value="PYRIDOXAL KINASE"/>
    <property type="match status" value="1"/>
</dbReference>
<dbReference type="GO" id="GO:0009443">
    <property type="term" value="P:pyridoxal 5'-phosphate salvage"/>
    <property type="evidence" value="ECO:0007669"/>
    <property type="project" value="InterPro"/>
</dbReference>
<evidence type="ECO:0000256" key="3">
    <source>
        <dbReference type="ARBA" id="ARBA00022741"/>
    </source>
</evidence>
<dbReference type="SUPFAM" id="SSF53613">
    <property type="entry name" value="Ribokinase-like"/>
    <property type="match status" value="1"/>
</dbReference>
<protein>
    <recommendedName>
        <fullName evidence="1">pyridoxal kinase</fullName>
        <ecNumber evidence="1">2.7.1.35</ecNumber>
    </recommendedName>
</protein>
<dbReference type="EC" id="2.7.1.35" evidence="1"/>
<evidence type="ECO:0000256" key="2">
    <source>
        <dbReference type="ARBA" id="ARBA00022679"/>
    </source>
</evidence>
<accession>A0A285PEP6</accession>
<keyword evidence="5" id="KW-0067">ATP-binding</keyword>
<reference evidence="7 8" key="1">
    <citation type="submission" date="2017-09" db="EMBL/GenBank/DDBJ databases">
        <authorList>
            <person name="Ehlers B."/>
            <person name="Leendertz F.H."/>
        </authorList>
    </citation>
    <scope>NUCLEOTIDE SEQUENCE [LARGE SCALE GENOMIC DNA]</scope>
    <source>
        <strain evidence="7 8">DSM 18289</strain>
    </source>
</reference>
<evidence type="ECO:0000256" key="1">
    <source>
        <dbReference type="ARBA" id="ARBA00012104"/>
    </source>
</evidence>
<dbReference type="Proteomes" id="UP000219439">
    <property type="component" value="Unassembled WGS sequence"/>
</dbReference>
<sequence>MSQPTNPAQGKQGPKPIIIVISSHVMAGSVGNRAAAFALERMGYQVWEVPTIMLPWHPGHGPSTRQIPDEDNFAQCLQDLANHPDFANVAAILSGYLGQASQANAIAKLVDELKSANPEALYLCDPVMGEANGLYIPVETATAIREQLLPRADIATPNRFEFAWLTNSEPTCNEDMMETASNWPVAKSVITSAFPMLKNAIGNLLLTPSPNDRAELDALLCEHQSLPNTPHGTGDLFSALFLGHLLNIKNEEQSLKLASSGVFEVVARTVNIGEKDLALSTFQDRFMAPMAMVNLRKIGGKPKLATFRKGPKRPRPTSSE</sequence>
<proteinExistence type="predicted"/>
<dbReference type="InterPro" id="IPR029056">
    <property type="entry name" value="Ribokinase-like"/>
</dbReference>
<dbReference type="Pfam" id="PF08543">
    <property type="entry name" value="Phos_pyr_kin"/>
    <property type="match status" value="1"/>
</dbReference>
<evidence type="ECO:0000313" key="8">
    <source>
        <dbReference type="Proteomes" id="UP000219439"/>
    </source>
</evidence>
<keyword evidence="4 7" id="KW-0418">Kinase</keyword>
<dbReference type="CDD" id="cd01173">
    <property type="entry name" value="pyridoxal_pyridoxamine_kinase"/>
    <property type="match status" value="1"/>
</dbReference>
<dbReference type="PANTHER" id="PTHR10534">
    <property type="entry name" value="PYRIDOXAL KINASE"/>
    <property type="match status" value="1"/>
</dbReference>
<dbReference type="InterPro" id="IPR013749">
    <property type="entry name" value="PM/HMP-P_kinase-1"/>
</dbReference>
<keyword evidence="3" id="KW-0547">Nucleotide-binding</keyword>
<dbReference type="GO" id="GO:0005524">
    <property type="term" value="F:ATP binding"/>
    <property type="evidence" value="ECO:0007669"/>
    <property type="project" value="UniProtKB-KW"/>
</dbReference>
<keyword evidence="8" id="KW-1185">Reference proteome</keyword>
<dbReference type="NCBIfam" id="TIGR00687">
    <property type="entry name" value="pyridox_kin"/>
    <property type="match status" value="1"/>
</dbReference>
<name>A0A285PEP6_9HYPH</name>
<dbReference type="GO" id="GO:0008478">
    <property type="term" value="F:pyridoxal kinase activity"/>
    <property type="evidence" value="ECO:0007669"/>
    <property type="project" value="UniProtKB-EC"/>
</dbReference>
<evidence type="ECO:0000259" key="6">
    <source>
        <dbReference type="Pfam" id="PF08543"/>
    </source>
</evidence>
<gene>
    <name evidence="7" type="ORF">SAMN06265368_2835</name>
</gene>
<evidence type="ECO:0000256" key="4">
    <source>
        <dbReference type="ARBA" id="ARBA00022777"/>
    </source>
</evidence>
<organism evidence="7 8">
    <name type="scientific">Cohaesibacter gelatinilyticus</name>
    <dbReference type="NCBI Taxonomy" id="372072"/>
    <lineage>
        <taxon>Bacteria</taxon>
        <taxon>Pseudomonadati</taxon>
        <taxon>Pseudomonadota</taxon>
        <taxon>Alphaproteobacteria</taxon>
        <taxon>Hyphomicrobiales</taxon>
        <taxon>Cohaesibacteraceae</taxon>
    </lineage>
</organism>
<feature type="domain" description="Pyridoxamine kinase/Phosphomethylpyrimidine kinase" evidence="6">
    <location>
        <begin position="88"/>
        <end position="276"/>
    </location>
</feature>
<keyword evidence="2" id="KW-0808">Transferase</keyword>
<dbReference type="RefSeq" id="WP_097154137.1">
    <property type="nucleotide sequence ID" value="NZ_OBEL01000003.1"/>
</dbReference>
<dbReference type="EMBL" id="OBEL01000003">
    <property type="protein sequence ID" value="SNZ19743.1"/>
    <property type="molecule type" value="Genomic_DNA"/>
</dbReference>
<evidence type="ECO:0000256" key="5">
    <source>
        <dbReference type="ARBA" id="ARBA00022840"/>
    </source>
</evidence>
<dbReference type="GO" id="GO:0005829">
    <property type="term" value="C:cytosol"/>
    <property type="evidence" value="ECO:0007669"/>
    <property type="project" value="TreeGrafter"/>
</dbReference>
<dbReference type="InterPro" id="IPR004625">
    <property type="entry name" value="PyrdxlKinase"/>
</dbReference>